<dbReference type="EMBL" id="JAAVLX010000004">
    <property type="protein sequence ID" value="NOJ40325.1"/>
    <property type="molecule type" value="Genomic_DNA"/>
</dbReference>
<dbReference type="AlphaFoldDB" id="A0A7Y4GQW8"/>
<reference evidence="1 2" key="1">
    <citation type="submission" date="2020-03" db="EMBL/GenBank/DDBJ databases">
        <title>Bradyrhizobium diversity isolated from nodules of Indigofera sp.</title>
        <authorList>
            <person name="Klepa M."/>
            <person name="Helene L."/>
            <person name="Hungria M."/>
        </authorList>
    </citation>
    <scope>NUCLEOTIDE SEQUENCE [LARGE SCALE GENOMIC DNA]</scope>
    <source>
        <strain evidence="1 2">WSM 1791</strain>
    </source>
</reference>
<gene>
    <name evidence="1" type="ORF">HCN58_12065</name>
</gene>
<keyword evidence="2" id="KW-1185">Reference proteome</keyword>
<dbReference type="RefSeq" id="WP_171579611.1">
    <property type="nucleotide sequence ID" value="NZ_JAAVLX010000004.1"/>
</dbReference>
<organism evidence="1 2">
    <name type="scientific">Bradyrhizobium australiense</name>
    <dbReference type="NCBI Taxonomy" id="2721161"/>
    <lineage>
        <taxon>Bacteria</taxon>
        <taxon>Pseudomonadati</taxon>
        <taxon>Pseudomonadota</taxon>
        <taxon>Alphaproteobacteria</taxon>
        <taxon>Hyphomicrobiales</taxon>
        <taxon>Nitrobacteraceae</taxon>
        <taxon>Bradyrhizobium</taxon>
    </lineage>
</organism>
<evidence type="ECO:0000313" key="2">
    <source>
        <dbReference type="Proteomes" id="UP000544122"/>
    </source>
</evidence>
<comment type="caution">
    <text evidence="1">The sequence shown here is derived from an EMBL/GenBank/DDBJ whole genome shotgun (WGS) entry which is preliminary data.</text>
</comment>
<protein>
    <submittedName>
        <fullName evidence="1">Uncharacterized protein</fullName>
    </submittedName>
</protein>
<name>A0A7Y4GQW8_9BRAD</name>
<dbReference type="Proteomes" id="UP000544122">
    <property type="component" value="Unassembled WGS sequence"/>
</dbReference>
<evidence type="ECO:0000313" key="1">
    <source>
        <dbReference type="EMBL" id="NOJ40325.1"/>
    </source>
</evidence>
<proteinExistence type="predicted"/>
<sequence>MLHITVELWPGGIRDLARTLAIADIANVSDLADLDDYQVHAMEAANPLTDTTDWEATGRIPDHDRHSSVWSLVAKVADWAAEQAKGKKSAAAPPPEPGIA</sequence>
<accession>A0A7Y4GQW8</accession>